<dbReference type="GO" id="GO:0003700">
    <property type="term" value="F:DNA-binding transcription factor activity"/>
    <property type="evidence" value="ECO:0007669"/>
    <property type="project" value="TreeGrafter"/>
</dbReference>
<dbReference type="PANTHER" id="PTHR46797">
    <property type="entry name" value="HTH-TYPE TRANSCRIPTIONAL REGULATOR"/>
    <property type="match status" value="1"/>
</dbReference>
<dbReference type="SUPFAM" id="SSF47413">
    <property type="entry name" value="lambda repressor-like DNA-binding domains"/>
    <property type="match status" value="1"/>
</dbReference>
<dbReference type="GO" id="GO:0005829">
    <property type="term" value="C:cytosol"/>
    <property type="evidence" value="ECO:0007669"/>
    <property type="project" value="TreeGrafter"/>
</dbReference>
<organism evidence="2 3">
    <name type="scientific">Alistipes communis</name>
    <dbReference type="NCBI Taxonomy" id="2585118"/>
    <lineage>
        <taxon>Bacteria</taxon>
        <taxon>Pseudomonadati</taxon>
        <taxon>Bacteroidota</taxon>
        <taxon>Bacteroidia</taxon>
        <taxon>Bacteroidales</taxon>
        <taxon>Rikenellaceae</taxon>
        <taxon>Alistipes</taxon>
    </lineage>
</organism>
<dbReference type="OrthoDB" id="2902336at2"/>
<dbReference type="GeneID" id="78342331"/>
<dbReference type="AlphaFoldDB" id="A0A3D2BHP6"/>
<dbReference type="PANTHER" id="PTHR46797:SF1">
    <property type="entry name" value="METHYLPHOSPHONATE SYNTHASE"/>
    <property type="match status" value="1"/>
</dbReference>
<keyword evidence="3" id="KW-1185">Reference proteome</keyword>
<proteinExistence type="predicted"/>
<dbReference type="Gene3D" id="1.10.260.40">
    <property type="entry name" value="lambda repressor-like DNA-binding domains"/>
    <property type="match status" value="1"/>
</dbReference>
<gene>
    <name evidence="2" type="ORF">A5CBH24_16140</name>
</gene>
<dbReference type="InterPro" id="IPR050807">
    <property type="entry name" value="TransReg_Diox_bact_type"/>
</dbReference>
<keyword evidence="1" id="KW-0238">DNA-binding</keyword>
<dbReference type="Pfam" id="PF01381">
    <property type="entry name" value="HTH_3"/>
    <property type="match status" value="1"/>
</dbReference>
<dbReference type="STRING" id="1118061.GCA_000311925_01030"/>
<dbReference type="PROSITE" id="PS50943">
    <property type="entry name" value="HTH_CROC1"/>
    <property type="match status" value="1"/>
</dbReference>
<dbReference type="CDD" id="cd00093">
    <property type="entry name" value="HTH_XRE"/>
    <property type="match status" value="1"/>
</dbReference>
<accession>A0A3D2BHP6</accession>
<accession>A0A4Y1XM02</accession>
<evidence type="ECO:0000313" key="2">
    <source>
        <dbReference type="EMBL" id="BBL04301.1"/>
    </source>
</evidence>
<dbReference type="RefSeq" id="WP_026074861.1">
    <property type="nucleotide sequence ID" value="NZ_AP019735.1"/>
</dbReference>
<dbReference type="Proteomes" id="UP000318946">
    <property type="component" value="Chromosome"/>
</dbReference>
<dbReference type="EMBL" id="AP019735">
    <property type="protein sequence ID" value="BBL04301.1"/>
    <property type="molecule type" value="Genomic_DNA"/>
</dbReference>
<sequence>MPIDYTEQIKLIALKIRTLRKARKLTVQELAYRCDIERSNLSRIETGRSNPTVKTLCIICNALDVPLRALIE</sequence>
<dbReference type="InterPro" id="IPR001387">
    <property type="entry name" value="Cro/C1-type_HTH"/>
</dbReference>
<name>A0A3D2BHP6_9BACT</name>
<evidence type="ECO:0000313" key="3">
    <source>
        <dbReference type="Proteomes" id="UP000318946"/>
    </source>
</evidence>
<evidence type="ECO:0000256" key="1">
    <source>
        <dbReference type="ARBA" id="ARBA00023125"/>
    </source>
</evidence>
<dbReference type="SMART" id="SM00530">
    <property type="entry name" value="HTH_XRE"/>
    <property type="match status" value="1"/>
</dbReference>
<dbReference type="GO" id="GO:0003677">
    <property type="term" value="F:DNA binding"/>
    <property type="evidence" value="ECO:0007669"/>
    <property type="project" value="UniProtKB-KW"/>
</dbReference>
<dbReference type="InterPro" id="IPR010982">
    <property type="entry name" value="Lambda_DNA-bd_dom_sf"/>
</dbReference>
<protein>
    <submittedName>
        <fullName evidence="2">Uncharacterized protein</fullName>
    </submittedName>
</protein>
<reference evidence="3" key="1">
    <citation type="submission" date="2019-06" db="EMBL/GenBank/DDBJ databases">
        <title>Alistipes onderdonkii subsp. vulgaris subsp. nov., Alistipes dispar sp. nov. and Alistipes communis sp. nov., isolated from human faeces, and creation of Alistipes onderdonkii subsp. onderdonkii subsp. nov.</title>
        <authorList>
            <person name="Sakamoto M."/>
            <person name="Ikeyama N."/>
            <person name="Ogata Y."/>
            <person name="Suda W."/>
            <person name="Iino T."/>
            <person name="Hattori M."/>
            <person name="Ohkuma M."/>
        </authorList>
    </citation>
    <scope>NUCLEOTIDE SEQUENCE [LARGE SCALE GENOMIC DNA]</scope>
    <source>
        <strain evidence="3">5CBH24</strain>
    </source>
</reference>
<accession>A0A4Y1WT82</accession>
<dbReference type="KEGG" id="acou:A5CBH24_16140"/>